<feature type="transmembrane region" description="Helical" evidence="1">
    <location>
        <begin position="39"/>
        <end position="64"/>
    </location>
</feature>
<feature type="transmembrane region" description="Helical" evidence="1">
    <location>
        <begin position="84"/>
        <end position="105"/>
    </location>
</feature>
<keyword evidence="1" id="KW-0812">Transmembrane</keyword>
<feature type="transmembrane region" description="Helical" evidence="1">
    <location>
        <begin position="139"/>
        <end position="158"/>
    </location>
</feature>
<keyword evidence="3" id="KW-1185">Reference proteome</keyword>
<dbReference type="InterPro" id="IPR045713">
    <property type="entry name" value="DUF6069"/>
</dbReference>
<evidence type="ECO:0000313" key="2">
    <source>
        <dbReference type="EMBL" id="RKT74500.1"/>
    </source>
</evidence>
<keyword evidence="1" id="KW-1133">Transmembrane helix</keyword>
<feature type="transmembrane region" description="Helical" evidence="1">
    <location>
        <begin position="112"/>
        <end position="133"/>
    </location>
</feature>
<dbReference type="RefSeq" id="WP_121229270.1">
    <property type="nucleotide sequence ID" value="NZ_JBIUBA010000003.1"/>
</dbReference>
<gene>
    <name evidence="2" type="ORF">DFJ66_7860</name>
</gene>
<evidence type="ECO:0000313" key="3">
    <source>
        <dbReference type="Proteomes" id="UP000272729"/>
    </source>
</evidence>
<protein>
    <submittedName>
        <fullName evidence="2">Uncharacterized protein</fullName>
    </submittedName>
</protein>
<dbReference type="AlphaFoldDB" id="A0A495XJC2"/>
<reference evidence="2 3" key="1">
    <citation type="submission" date="2018-10" db="EMBL/GenBank/DDBJ databases">
        <title>Sequencing the genomes of 1000 actinobacteria strains.</title>
        <authorList>
            <person name="Klenk H.-P."/>
        </authorList>
    </citation>
    <scope>NUCLEOTIDE SEQUENCE [LARGE SCALE GENOMIC DNA]</scope>
    <source>
        <strain evidence="2 3">DSM 43911</strain>
    </source>
</reference>
<organism evidence="2 3">
    <name type="scientific">Saccharothrix variisporea</name>
    <dbReference type="NCBI Taxonomy" id="543527"/>
    <lineage>
        <taxon>Bacteria</taxon>
        <taxon>Bacillati</taxon>
        <taxon>Actinomycetota</taxon>
        <taxon>Actinomycetes</taxon>
        <taxon>Pseudonocardiales</taxon>
        <taxon>Pseudonocardiaceae</taxon>
        <taxon>Saccharothrix</taxon>
    </lineage>
</organism>
<dbReference type="EMBL" id="RBXR01000001">
    <property type="protein sequence ID" value="RKT74500.1"/>
    <property type="molecule type" value="Genomic_DNA"/>
</dbReference>
<name>A0A495XJC2_9PSEU</name>
<sequence length="167" mass="17573">MTDQRNDPRPHHDPAKRFELEIPAPVEDEVPRRYSPSRLWAGGAATALVAGLLAVVGILVARGLFDLAVLAPKGEGAWGGADTLTYTLATAGCAFAATGLLHLLLTTTPDPVHFFTWTALLLTAITAVVPLGLDLDEGSRTATAVLNSLIGIAITVSLRDVARRSRG</sequence>
<evidence type="ECO:0000256" key="1">
    <source>
        <dbReference type="SAM" id="Phobius"/>
    </source>
</evidence>
<dbReference type="Pfam" id="PF19545">
    <property type="entry name" value="DUF6069"/>
    <property type="match status" value="1"/>
</dbReference>
<dbReference type="Proteomes" id="UP000272729">
    <property type="component" value="Unassembled WGS sequence"/>
</dbReference>
<comment type="caution">
    <text evidence="2">The sequence shown here is derived from an EMBL/GenBank/DDBJ whole genome shotgun (WGS) entry which is preliminary data.</text>
</comment>
<proteinExistence type="predicted"/>
<accession>A0A495XJC2</accession>
<keyword evidence="1" id="KW-0472">Membrane</keyword>
<dbReference type="OrthoDB" id="4868427at2"/>